<dbReference type="EMBL" id="CM037154">
    <property type="protein sequence ID" value="KAH7859766.1"/>
    <property type="molecule type" value="Genomic_DNA"/>
</dbReference>
<accession>A0ACB7Z1T9</accession>
<comment type="caution">
    <text evidence="1">The sequence shown here is derived from an EMBL/GenBank/DDBJ whole genome shotgun (WGS) entry which is preliminary data.</text>
</comment>
<sequence length="356" mass="39831">MADSCSNWWHCPFYFAVSIILALIAITASIHHLPQLNQQIPPPQTHLPHNLSFAASLALRKHGFTAIATILQISPELFLSSPETTIFAIQDSAFPNVSSHPSLMKKLLKYHTCPIKLPMQELFKNPNGTCFSTLVPHRSIAITKIDPKQNGPNSIEINNVSITHPDLFLGGPISIHGVLWPFSSLPANETDPDWEITQPPVCDDSNGRTFKNPVEWNRVVRFMSPNGYESFPIRLHSVVDGILRDHPGLNSVTIFDPLDFMFVTLSLPLLDRMVRFHMIPQRLTYVELGSLPEKSILVTLVPGRNLVITKTAYYSKRRRVAINGVEILAPDSFSSEHFVIHGVSRAFSMRMGELSS</sequence>
<organism evidence="1 2">
    <name type="scientific">Vaccinium darrowii</name>
    <dbReference type="NCBI Taxonomy" id="229202"/>
    <lineage>
        <taxon>Eukaryota</taxon>
        <taxon>Viridiplantae</taxon>
        <taxon>Streptophyta</taxon>
        <taxon>Embryophyta</taxon>
        <taxon>Tracheophyta</taxon>
        <taxon>Spermatophyta</taxon>
        <taxon>Magnoliopsida</taxon>
        <taxon>eudicotyledons</taxon>
        <taxon>Gunneridae</taxon>
        <taxon>Pentapetalae</taxon>
        <taxon>asterids</taxon>
        <taxon>Ericales</taxon>
        <taxon>Ericaceae</taxon>
        <taxon>Vaccinioideae</taxon>
        <taxon>Vaccinieae</taxon>
        <taxon>Vaccinium</taxon>
    </lineage>
</organism>
<proteinExistence type="predicted"/>
<reference evidence="1 2" key="1">
    <citation type="journal article" date="2021" name="Hortic Res">
        <title>High-quality reference genome and annotation aids understanding of berry development for evergreen blueberry (Vaccinium darrowii).</title>
        <authorList>
            <person name="Yu J."/>
            <person name="Hulse-Kemp A.M."/>
            <person name="Babiker E."/>
            <person name="Staton M."/>
        </authorList>
    </citation>
    <scope>NUCLEOTIDE SEQUENCE [LARGE SCALE GENOMIC DNA]</scope>
    <source>
        <strain evidence="2">cv. NJ 8807/NJ 8810</strain>
        <tissue evidence="1">Young leaf</tissue>
    </source>
</reference>
<evidence type="ECO:0000313" key="1">
    <source>
        <dbReference type="EMBL" id="KAH7859766.1"/>
    </source>
</evidence>
<name>A0ACB7Z1T9_9ERIC</name>
<gene>
    <name evidence="1" type="ORF">Vadar_005222</name>
</gene>
<keyword evidence="2" id="KW-1185">Reference proteome</keyword>
<evidence type="ECO:0000313" key="2">
    <source>
        <dbReference type="Proteomes" id="UP000828048"/>
    </source>
</evidence>
<dbReference type="Proteomes" id="UP000828048">
    <property type="component" value="Chromosome 4"/>
</dbReference>
<protein>
    <submittedName>
        <fullName evidence="1">Uncharacterized protein</fullName>
    </submittedName>
</protein>